<dbReference type="RefSeq" id="WP_090801478.1">
    <property type="nucleotide sequence ID" value="NZ_BOND01000005.1"/>
</dbReference>
<dbReference type="GO" id="GO:0016627">
    <property type="term" value="F:oxidoreductase activity, acting on the CH-CH group of donors"/>
    <property type="evidence" value="ECO:0007669"/>
    <property type="project" value="TreeGrafter"/>
</dbReference>
<organism evidence="3 4">
    <name type="scientific">Asanoa ishikariensis</name>
    <dbReference type="NCBI Taxonomy" id="137265"/>
    <lineage>
        <taxon>Bacteria</taxon>
        <taxon>Bacillati</taxon>
        <taxon>Actinomycetota</taxon>
        <taxon>Actinomycetes</taxon>
        <taxon>Micromonosporales</taxon>
        <taxon>Micromonosporaceae</taxon>
        <taxon>Asanoa</taxon>
    </lineage>
</organism>
<dbReference type="EMBL" id="FNQB01000004">
    <property type="protein sequence ID" value="SDZ60038.1"/>
    <property type="molecule type" value="Genomic_DNA"/>
</dbReference>
<dbReference type="SUPFAM" id="SSF50475">
    <property type="entry name" value="FMN-binding split barrel"/>
    <property type="match status" value="1"/>
</dbReference>
<reference evidence="4" key="1">
    <citation type="submission" date="2016-10" db="EMBL/GenBank/DDBJ databases">
        <authorList>
            <person name="Varghese N."/>
            <person name="Submissions S."/>
        </authorList>
    </citation>
    <scope>NUCLEOTIDE SEQUENCE [LARGE SCALE GENOMIC DNA]</scope>
    <source>
        <strain evidence="4">DSM 44718</strain>
    </source>
</reference>
<feature type="domain" description="Pyridoxamine 5'-phosphate oxidase N-terminal" evidence="2">
    <location>
        <begin position="6"/>
        <end position="130"/>
    </location>
</feature>
<dbReference type="GO" id="GO:0070967">
    <property type="term" value="F:coenzyme F420 binding"/>
    <property type="evidence" value="ECO:0007669"/>
    <property type="project" value="TreeGrafter"/>
</dbReference>
<dbReference type="STRING" id="137265.SAMN05421684_6975"/>
<gene>
    <name evidence="3" type="ORF">SAMN05421684_6975</name>
</gene>
<evidence type="ECO:0000256" key="1">
    <source>
        <dbReference type="ARBA" id="ARBA00023002"/>
    </source>
</evidence>
<dbReference type="InterPro" id="IPR011576">
    <property type="entry name" value="Pyridox_Oxase_N"/>
</dbReference>
<keyword evidence="4" id="KW-1185">Reference proteome</keyword>
<accession>A0A1H3UCD2</accession>
<dbReference type="NCBIfam" id="TIGR03618">
    <property type="entry name" value="Rv1155_F420"/>
    <property type="match status" value="1"/>
</dbReference>
<dbReference type="GO" id="GO:0005829">
    <property type="term" value="C:cytosol"/>
    <property type="evidence" value="ECO:0007669"/>
    <property type="project" value="TreeGrafter"/>
</dbReference>
<dbReference type="InterPro" id="IPR052019">
    <property type="entry name" value="F420H2_bilvrd_red/Heme_oxyg"/>
</dbReference>
<dbReference type="Gene3D" id="2.30.110.10">
    <property type="entry name" value="Electron Transport, Fmn-binding Protein, Chain A"/>
    <property type="match status" value="1"/>
</dbReference>
<dbReference type="Pfam" id="PF01243">
    <property type="entry name" value="PNPOx_N"/>
    <property type="match status" value="1"/>
</dbReference>
<evidence type="ECO:0000313" key="4">
    <source>
        <dbReference type="Proteomes" id="UP000199632"/>
    </source>
</evidence>
<proteinExistence type="predicted"/>
<protein>
    <submittedName>
        <fullName evidence="3">PPOX class probable F420-dependent enzyme</fullName>
    </submittedName>
</protein>
<dbReference type="InterPro" id="IPR012349">
    <property type="entry name" value="Split_barrel_FMN-bd"/>
</dbReference>
<dbReference type="InterPro" id="IPR019920">
    <property type="entry name" value="F420-binding_dom_put"/>
</dbReference>
<dbReference type="Proteomes" id="UP000199632">
    <property type="component" value="Unassembled WGS sequence"/>
</dbReference>
<sequence length="136" mass="15305">MPNTPMPERVVELLRQPNPAVMATVAADGRPVTVATWYLLEDDGRVLLGLDAKRARLKHLHADPRVSLTVLARDDWYTHVSLQGRVVSIADDEGLAGIDRLATHYTGRPYADRERPRVIAHLEVDRWHGWGELKDA</sequence>
<keyword evidence="1" id="KW-0560">Oxidoreductase</keyword>
<dbReference type="PANTHER" id="PTHR35176:SF6">
    <property type="entry name" value="HEME OXYGENASE HI_0854-RELATED"/>
    <property type="match status" value="1"/>
</dbReference>
<dbReference type="PANTHER" id="PTHR35176">
    <property type="entry name" value="HEME OXYGENASE HI_0854-RELATED"/>
    <property type="match status" value="1"/>
</dbReference>
<evidence type="ECO:0000313" key="3">
    <source>
        <dbReference type="EMBL" id="SDZ60038.1"/>
    </source>
</evidence>
<evidence type="ECO:0000259" key="2">
    <source>
        <dbReference type="Pfam" id="PF01243"/>
    </source>
</evidence>
<name>A0A1H3UCD2_9ACTN</name>
<dbReference type="OrthoDB" id="162914at2"/>
<dbReference type="AlphaFoldDB" id="A0A1H3UCD2"/>